<accession>A0A6P8TWC5</accession>
<organism evidence="2 3">
    <name type="scientific">Gymnodraco acuticeps</name>
    <name type="common">Antarctic dragonfish</name>
    <dbReference type="NCBI Taxonomy" id="8218"/>
    <lineage>
        <taxon>Eukaryota</taxon>
        <taxon>Metazoa</taxon>
        <taxon>Chordata</taxon>
        <taxon>Craniata</taxon>
        <taxon>Vertebrata</taxon>
        <taxon>Euteleostomi</taxon>
        <taxon>Actinopterygii</taxon>
        <taxon>Neopterygii</taxon>
        <taxon>Teleostei</taxon>
        <taxon>Neoteleostei</taxon>
        <taxon>Acanthomorphata</taxon>
        <taxon>Eupercaria</taxon>
        <taxon>Perciformes</taxon>
        <taxon>Notothenioidei</taxon>
        <taxon>Bathydraconidae</taxon>
        <taxon>Gymnodraco</taxon>
    </lineage>
</organism>
<dbReference type="PANTHER" id="PTHR46289">
    <property type="entry name" value="52 KDA REPRESSOR OF THE INHIBITOR OF THE PROTEIN KINASE-LIKE PROTEIN-RELATED"/>
    <property type="match status" value="1"/>
</dbReference>
<dbReference type="KEGG" id="gacu:117540298"/>
<dbReference type="GO" id="GO:0046983">
    <property type="term" value="F:protein dimerization activity"/>
    <property type="evidence" value="ECO:0007669"/>
    <property type="project" value="InterPro"/>
</dbReference>
<keyword evidence="2" id="KW-1185">Reference proteome</keyword>
<dbReference type="InterPro" id="IPR008906">
    <property type="entry name" value="HATC_C_dom"/>
</dbReference>
<reference evidence="3" key="1">
    <citation type="submission" date="2025-08" db="UniProtKB">
        <authorList>
            <consortium name="RefSeq"/>
        </authorList>
    </citation>
    <scope>IDENTIFICATION</scope>
</reference>
<evidence type="ECO:0000259" key="1">
    <source>
        <dbReference type="Pfam" id="PF05699"/>
    </source>
</evidence>
<dbReference type="InParanoid" id="A0A6P8TWC5"/>
<protein>
    <submittedName>
        <fullName evidence="3">Zinc finger MYM-type protein 1-like</fullName>
    </submittedName>
</protein>
<dbReference type="OrthoDB" id="1750591at2759"/>
<dbReference type="AlphaFoldDB" id="A0A6P8TWC5"/>
<dbReference type="Pfam" id="PF05699">
    <property type="entry name" value="Dimer_Tnp_hAT"/>
    <property type="match status" value="1"/>
</dbReference>
<proteinExistence type="predicted"/>
<gene>
    <name evidence="3" type="primary">LOC117540298</name>
</gene>
<dbReference type="PANTHER" id="PTHR46289:SF14">
    <property type="entry name" value="DUF4371 DOMAIN-CONTAINING PROTEIN"/>
    <property type="match status" value="1"/>
</dbReference>
<evidence type="ECO:0000313" key="2">
    <source>
        <dbReference type="Proteomes" id="UP000515161"/>
    </source>
</evidence>
<dbReference type="Proteomes" id="UP000515161">
    <property type="component" value="Unplaced"/>
</dbReference>
<dbReference type="RefSeq" id="XP_034062795.1">
    <property type="nucleotide sequence ID" value="XM_034206904.1"/>
</dbReference>
<feature type="domain" description="HAT C-terminal dimerisation" evidence="1">
    <location>
        <begin position="192"/>
        <end position="272"/>
    </location>
</feature>
<dbReference type="GeneID" id="117540298"/>
<evidence type="ECO:0000313" key="3">
    <source>
        <dbReference type="RefSeq" id="XP_034062795.1"/>
    </source>
</evidence>
<name>A0A6P8TWC5_GYMAC</name>
<dbReference type="InterPro" id="IPR052958">
    <property type="entry name" value="IFN-induced_PKR_regulator"/>
</dbReference>
<sequence length="296" mass="33672">MMIKIEAQSLAEEVGSYRFSICTVVWYDILSKVKQVSKVMQSVSMQLDIAVDLLRKTKATLEDYRATGFASAQISAKDMCENMDVDAVLKEKRLRSTKRQFSYEAPDEPMANALKKMEVTFFNRVVDVCITSLNERFEHLEEVQAKFGVLVNFPELPRNELTKQCQTLSNTLSSGGQSDIDGKELALELMNFPTLPAPTMTTLELLVFLERKNLREVYPNMWVALRIAVTMPVTVASAERSFSKLKLIKTYLRSTMVQERLSGLAIISINSDVSRQLSYEDFIDDFAAKKSRRVQF</sequence>